<keyword evidence="1" id="KW-1133">Transmembrane helix</keyword>
<evidence type="ECO:0000256" key="1">
    <source>
        <dbReference type="SAM" id="Phobius"/>
    </source>
</evidence>
<evidence type="ECO:0000313" key="3">
    <source>
        <dbReference type="Proteomes" id="UP000001876"/>
    </source>
</evidence>
<evidence type="ECO:0000313" key="2">
    <source>
        <dbReference type="EMBL" id="EEH55474.1"/>
    </source>
</evidence>
<accession>C1MXJ9</accession>
<name>C1MXJ9_MICPC</name>
<sequence length="107" mass="10854">MGALDGNSAAFAAVAGFFVLFHACYAVIAHNDNLKLAGEEFAAVPLGVVLECVAGAALCAWGACGFAGEFLPIKATPREAAPPGMERVGDFMIFNHRGAAIGKAGGK</sequence>
<keyword evidence="1" id="KW-0472">Membrane</keyword>
<organism evidence="3">
    <name type="scientific">Micromonas pusilla (strain CCMP1545)</name>
    <name type="common">Picoplanktonic green alga</name>
    <dbReference type="NCBI Taxonomy" id="564608"/>
    <lineage>
        <taxon>Eukaryota</taxon>
        <taxon>Viridiplantae</taxon>
        <taxon>Chlorophyta</taxon>
        <taxon>Mamiellophyceae</taxon>
        <taxon>Mamiellales</taxon>
        <taxon>Mamiellaceae</taxon>
        <taxon>Micromonas</taxon>
    </lineage>
</organism>
<dbReference type="RefSeq" id="XP_003060705.1">
    <property type="nucleotide sequence ID" value="XM_003060659.1"/>
</dbReference>
<keyword evidence="1" id="KW-0812">Transmembrane</keyword>
<dbReference type="Proteomes" id="UP000001876">
    <property type="component" value="Unassembled WGS sequence"/>
</dbReference>
<keyword evidence="3" id="KW-1185">Reference proteome</keyword>
<dbReference type="AlphaFoldDB" id="C1MXJ9"/>
<dbReference type="STRING" id="564608.C1MXJ9"/>
<feature type="transmembrane region" description="Helical" evidence="1">
    <location>
        <begin position="42"/>
        <end position="68"/>
    </location>
</feature>
<reference evidence="2 3" key="1">
    <citation type="journal article" date="2009" name="Science">
        <title>Green evolution and dynamic adaptations revealed by genomes of the marine picoeukaryotes Micromonas.</title>
        <authorList>
            <person name="Worden A.Z."/>
            <person name="Lee J.H."/>
            <person name="Mock T."/>
            <person name="Rouze P."/>
            <person name="Simmons M.P."/>
            <person name="Aerts A.L."/>
            <person name="Allen A.E."/>
            <person name="Cuvelier M.L."/>
            <person name="Derelle E."/>
            <person name="Everett M.V."/>
            <person name="Foulon E."/>
            <person name="Grimwood J."/>
            <person name="Gundlach H."/>
            <person name="Henrissat B."/>
            <person name="Napoli C."/>
            <person name="McDonald S.M."/>
            <person name="Parker M.S."/>
            <person name="Rombauts S."/>
            <person name="Salamov A."/>
            <person name="Von Dassow P."/>
            <person name="Badger J.H."/>
            <person name="Coutinho P.M."/>
            <person name="Demir E."/>
            <person name="Dubchak I."/>
            <person name="Gentemann C."/>
            <person name="Eikrem W."/>
            <person name="Gready J.E."/>
            <person name="John U."/>
            <person name="Lanier W."/>
            <person name="Lindquist E.A."/>
            <person name="Lucas S."/>
            <person name="Mayer K.F."/>
            <person name="Moreau H."/>
            <person name="Not F."/>
            <person name="Otillar R."/>
            <person name="Panaud O."/>
            <person name="Pangilinan J."/>
            <person name="Paulsen I."/>
            <person name="Piegu B."/>
            <person name="Poliakov A."/>
            <person name="Robbens S."/>
            <person name="Schmutz J."/>
            <person name="Toulza E."/>
            <person name="Wyss T."/>
            <person name="Zelensky A."/>
            <person name="Zhou K."/>
            <person name="Armbrust E.V."/>
            <person name="Bhattacharya D."/>
            <person name="Goodenough U.W."/>
            <person name="Van de Peer Y."/>
            <person name="Grigoriev I.V."/>
        </authorList>
    </citation>
    <scope>NUCLEOTIDE SEQUENCE [LARGE SCALE GENOMIC DNA]</scope>
    <source>
        <strain evidence="2 3">CCMP1545</strain>
    </source>
</reference>
<proteinExistence type="predicted"/>
<dbReference type="EMBL" id="GG663742">
    <property type="protein sequence ID" value="EEH55474.1"/>
    <property type="molecule type" value="Genomic_DNA"/>
</dbReference>
<dbReference type="OMA" id="VLFHACY"/>
<gene>
    <name evidence="2" type="ORF">MICPUCDRAFT_60188</name>
</gene>
<protein>
    <submittedName>
        <fullName evidence="2">Predicted protein</fullName>
    </submittedName>
</protein>
<dbReference type="KEGG" id="mpp:MICPUCDRAFT_60188"/>
<dbReference type="GeneID" id="9685848"/>